<protein>
    <recommendedName>
        <fullName evidence="10">D-alanine--D-alanine ligase</fullName>
        <ecNumber evidence="10">6.3.2.4</ecNumber>
    </recommendedName>
    <alternativeName>
        <fullName evidence="10">D-Ala-D-Ala ligase</fullName>
    </alternativeName>
    <alternativeName>
        <fullName evidence="10">D-alanylalanine synthetase</fullName>
    </alternativeName>
</protein>
<feature type="binding site" evidence="12">
    <location>
        <position position="302"/>
    </location>
    <ligand>
        <name>Mg(2+)</name>
        <dbReference type="ChEBI" id="CHEBI:18420"/>
        <label>1</label>
    </ligand>
</feature>
<dbReference type="GO" id="GO:0008360">
    <property type="term" value="P:regulation of cell shape"/>
    <property type="evidence" value="ECO:0007669"/>
    <property type="project" value="UniProtKB-KW"/>
</dbReference>
<dbReference type="Gene3D" id="3.30.1490.20">
    <property type="entry name" value="ATP-grasp fold, A domain"/>
    <property type="match status" value="1"/>
</dbReference>
<evidence type="ECO:0000256" key="3">
    <source>
        <dbReference type="ARBA" id="ARBA00022490"/>
    </source>
</evidence>
<comment type="pathway">
    <text evidence="10">Cell wall biogenesis; peptidoglycan biosynthesis.</text>
</comment>
<dbReference type="GO" id="GO:0046872">
    <property type="term" value="F:metal ion binding"/>
    <property type="evidence" value="ECO:0007669"/>
    <property type="project" value="UniProtKB-KW"/>
</dbReference>
<dbReference type="InterPro" id="IPR000291">
    <property type="entry name" value="D-Ala_lig_Van_CS"/>
</dbReference>
<keyword evidence="9 10" id="KW-0961">Cell wall biogenesis/degradation</keyword>
<keyword evidence="7 10" id="KW-0133">Cell shape</keyword>
<dbReference type="EMBL" id="MFBF01000057">
    <property type="protein sequence ID" value="OGD89987.1"/>
    <property type="molecule type" value="Genomic_DNA"/>
</dbReference>
<dbReference type="PROSITE" id="PS50975">
    <property type="entry name" value="ATP_GRASP"/>
    <property type="match status" value="1"/>
</dbReference>
<sequence length="339" mass="37224">MRKLNIAVIMGGKSAEHEISLSSGREVVKNLNPKKYNILPIVIAKDGINWQIGNKRQFLLDSPAGVKPQITNSKTRNLNRSDHASIIKNNHVDVIFIAMHGPNGEDGTIQGFLELLGISYTGSGVLASALGMDKIYSRRLFVQAGLKVPKYLVLSKNDAPNKIFKTLKLPLFVKPSNQGSSVGVSKVAKKSDLKKALDSAFRYSNLVIIEEYLEGKEITVPVLGNENPKALPVVEIVPKSDFFDYKAKYDEKLCDEIVPARISKSFVGKVQKAAILAYRTLSCRGFGRVDMIIKGQKIYVLEVNTIPGLTPVSLFPKSATSAGIPYPRLLDKIIDFATP</sequence>
<keyword evidence="5 13" id="KW-0547">Nucleotide-binding</keyword>
<keyword evidence="12" id="KW-0464">Manganese</keyword>
<dbReference type="GO" id="GO:0071555">
    <property type="term" value="P:cell wall organization"/>
    <property type="evidence" value="ECO:0007669"/>
    <property type="project" value="UniProtKB-KW"/>
</dbReference>
<dbReference type="Gene3D" id="3.30.470.20">
    <property type="entry name" value="ATP-grasp fold, B domain"/>
    <property type="match status" value="1"/>
</dbReference>
<dbReference type="GO" id="GO:0005524">
    <property type="term" value="F:ATP binding"/>
    <property type="evidence" value="ECO:0007669"/>
    <property type="project" value="UniProtKB-UniRule"/>
</dbReference>
<keyword evidence="6 13" id="KW-0067">ATP-binding</keyword>
<dbReference type="Pfam" id="PF07478">
    <property type="entry name" value="Dala_Dala_lig_C"/>
    <property type="match status" value="1"/>
</dbReference>
<dbReference type="GO" id="GO:0009252">
    <property type="term" value="P:peptidoglycan biosynthetic process"/>
    <property type="evidence" value="ECO:0007669"/>
    <property type="project" value="UniProtKB-UniRule"/>
</dbReference>
<feature type="domain" description="ATP-grasp" evidence="14">
    <location>
        <begin position="138"/>
        <end position="335"/>
    </location>
</feature>
<dbReference type="InterPro" id="IPR011095">
    <property type="entry name" value="Dala_Dala_lig_C"/>
</dbReference>
<organism evidence="15 16">
    <name type="scientific">Candidatus Curtissbacteria bacterium RIFCSPHIGHO2_02_FULL_42_15</name>
    <dbReference type="NCBI Taxonomy" id="1797716"/>
    <lineage>
        <taxon>Bacteria</taxon>
        <taxon>Candidatus Curtissiibacteriota</taxon>
    </lineage>
</organism>
<dbReference type="UniPathway" id="UPA00219"/>
<comment type="catalytic activity">
    <reaction evidence="10">
        <text>2 D-alanine + ATP = D-alanyl-D-alanine + ADP + phosphate + H(+)</text>
        <dbReference type="Rhea" id="RHEA:11224"/>
        <dbReference type="ChEBI" id="CHEBI:15378"/>
        <dbReference type="ChEBI" id="CHEBI:30616"/>
        <dbReference type="ChEBI" id="CHEBI:43474"/>
        <dbReference type="ChEBI" id="CHEBI:57416"/>
        <dbReference type="ChEBI" id="CHEBI:57822"/>
        <dbReference type="ChEBI" id="CHEBI:456216"/>
        <dbReference type="EC" id="6.3.2.4"/>
    </reaction>
</comment>
<name>A0A1F5GDT1_9BACT</name>
<gene>
    <name evidence="10" type="primary">ddl</name>
    <name evidence="15" type="ORF">A3D07_00165</name>
</gene>
<evidence type="ECO:0000256" key="9">
    <source>
        <dbReference type="ARBA" id="ARBA00023316"/>
    </source>
</evidence>
<feature type="binding site" evidence="12">
    <location>
        <position position="304"/>
    </location>
    <ligand>
        <name>Mg(2+)</name>
        <dbReference type="ChEBI" id="CHEBI:18420"/>
        <label>2</label>
    </ligand>
</feature>
<evidence type="ECO:0000256" key="6">
    <source>
        <dbReference type="ARBA" id="ARBA00022840"/>
    </source>
</evidence>
<proteinExistence type="inferred from homology"/>
<feature type="binding site" evidence="12">
    <location>
        <position position="302"/>
    </location>
    <ligand>
        <name>Mg(2+)</name>
        <dbReference type="ChEBI" id="CHEBI:18420"/>
        <label>2</label>
    </ligand>
</feature>
<dbReference type="PANTHER" id="PTHR23132">
    <property type="entry name" value="D-ALANINE--D-ALANINE LIGASE"/>
    <property type="match status" value="1"/>
</dbReference>
<dbReference type="STRING" id="1797716.A3D07_00165"/>
<dbReference type="SUPFAM" id="SSF52440">
    <property type="entry name" value="PreATP-grasp domain"/>
    <property type="match status" value="1"/>
</dbReference>
<dbReference type="Proteomes" id="UP000177124">
    <property type="component" value="Unassembled WGS sequence"/>
</dbReference>
<dbReference type="InterPro" id="IPR016185">
    <property type="entry name" value="PreATP-grasp_dom_sf"/>
</dbReference>
<evidence type="ECO:0000256" key="12">
    <source>
        <dbReference type="PIRSR" id="PIRSR039102-3"/>
    </source>
</evidence>
<evidence type="ECO:0000256" key="8">
    <source>
        <dbReference type="ARBA" id="ARBA00022984"/>
    </source>
</evidence>
<feature type="active site" evidence="11">
    <location>
        <position position="180"/>
    </location>
</feature>
<comment type="subcellular location">
    <subcellularLocation>
        <location evidence="1 10">Cytoplasm</location>
    </subcellularLocation>
</comment>
<comment type="cofactor">
    <cofactor evidence="12">
        <name>Mg(2+)</name>
        <dbReference type="ChEBI" id="CHEBI:18420"/>
    </cofactor>
    <cofactor evidence="12">
        <name>Mn(2+)</name>
        <dbReference type="ChEBI" id="CHEBI:29035"/>
    </cofactor>
    <text evidence="12">Binds 2 magnesium or manganese ions per subunit.</text>
</comment>
<evidence type="ECO:0000313" key="15">
    <source>
        <dbReference type="EMBL" id="OGD89987.1"/>
    </source>
</evidence>
<dbReference type="AlphaFoldDB" id="A0A1F5GDT1"/>
<dbReference type="NCBIfam" id="NF002528">
    <property type="entry name" value="PRK01966.1-4"/>
    <property type="match status" value="1"/>
</dbReference>
<dbReference type="InterPro" id="IPR011127">
    <property type="entry name" value="Dala_Dala_lig_N"/>
</dbReference>
<evidence type="ECO:0000256" key="5">
    <source>
        <dbReference type="ARBA" id="ARBA00022741"/>
    </source>
</evidence>
<dbReference type="NCBIfam" id="TIGR01205">
    <property type="entry name" value="D_ala_D_alaTIGR"/>
    <property type="match status" value="1"/>
</dbReference>
<evidence type="ECO:0000256" key="11">
    <source>
        <dbReference type="PIRSR" id="PIRSR039102-1"/>
    </source>
</evidence>
<evidence type="ECO:0000256" key="2">
    <source>
        <dbReference type="ARBA" id="ARBA00010871"/>
    </source>
</evidence>
<dbReference type="Gene3D" id="3.40.50.20">
    <property type="match status" value="1"/>
</dbReference>
<comment type="function">
    <text evidence="10">Cell wall formation.</text>
</comment>
<feature type="binding site" evidence="12">
    <location>
        <position position="290"/>
    </location>
    <ligand>
        <name>Mg(2+)</name>
        <dbReference type="ChEBI" id="CHEBI:18420"/>
        <label>1</label>
    </ligand>
</feature>
<dbReference type="GO" id="GO:0005737">
    <property type="term" value="C:cytoplasm"/>
    <property type="evidence" value="ECO:0007669"/>
    <property type="project" value="UniProtKB-SubCell"/>
</dbReference>
<keyword evidence="8 10" id="KW-0573">Peptidoglycan synthesis</keyword>
<dbReference type="PROSITE" id="PS00843">
    <property type="entry name" value="DALA_DALA_LIGASE_1"/>
    <property type="match status" value="1"/>
</dbReference>
<comment type="similarity">
    <text evidence="2 10">Belongs to the D-alanine--D-alanine ligase family.</text>
</comment>
<evidence type="ECO:0000256" key="10">
    <source>
        <dbReference type="HAMAP-Rule" id="MF_00047"/>
    </source>
</evidence>
<keyword evidence="12" id="KW-0479">Metal-binding</keyword>
<evidence type="ECO:0000259" key="14">
    <source>
        <dbReference type="PROSITE" id="PS50975"/>
    </source>
</evidence>
<dbReference type="Pfam" id="PF01820">
    <property type="entry name" value="Dala_Dala_lig_N"/>
    <property type="match status" value="1"/>
</dbReference>
<dbReference type="EC" id="6.3.2.4" evidence="10"/>
<dbReference type="PIRSF" id="PIRSF039102">
    <property type="entry name" value="Ddl/VanB"/>
    <property type="match status" value="1"/>
</dbReference>
<evidence type="ECO:0000313" key="16">
    <source>
        <dbReference type="Proteomes" id="UP000177124"/>
    </source>
</evidence>
<dbReference type="SUPFAM" id="SSF56059">
    <property type="entry name" value="Glutathione synthetase ATP-binding domain-like"/>
    <property type="match status" value="1"/>
</dbReference>
<evidence type="ECO:0000256" key="4">
    <source>
        <dbReference type="ARBA" id="ARBA00022598"/>
    </source>
</evidence>
<dbReference type="PANTHER" id="PTHR23132:SF23">
    <property type="entry name" value="D-ALANINE--D-ALANINE LIGASE B"/>
    <property type="match status" value="1"/>
</dbReference>
<evidence type="ECO:0000256" key="7">
    <source>
        <dbReference type="ARBA" id="ARBA00022960"/>
    </source>
</evidence>
<accession>A0A1F5GDT1</accession>
<evidence type="ECO:0000256" key="1">
    <source>
        <dbReference type="ARBA" id="ARBA00004496"/>
    </source>
</evidence>
<dbReference type="GO" id="GO:0008716">
    <property type="term" value="F:D-alanine-D-alanine ligase activity"/>
    <property type="evidence" value="ECO:0007669"/>
    <property type="project" value="UniProtKB-UniRule"/>
</dbReference>
<reference evidence="15 16" key="1">
    <citation type="journal article" date="2016" name="Nat. Commun.">
        <title>Thousands of microbial genomes shed light on interconnected biogeochemical processes in an aquifer system.</title>
        <authorList>
            <person name="Anantharaman K."/>
            <person name="Brown C.T."/>
            <person name="Hug L.A."/>
            <person name="Sharon I."/>
            <person name="Castelle C.J."/>
            <person name="Probst A.J."/>
            <person name="Thomas B.C."/>
            <person name="Singh A."/>
            <person name="Wilkins M.J."/>
            <person name="Karaoz U."/>
            <person name="Brodie E.L."/>
            <person name="Williams K.H."/>
            <person name="Hubbard S.S."/>
            <person name="Banfield J.F."/>
        </authorList>
    </citation>
    <scope>NUCLEOTIDE SEQUENCE [LARGE SCALE GENOMIC DNA]</scope>
</reference>
<dbReference type="SMART" id="SM01209">
    <property type="entry name" value="GARS_A"/>
    <property type="match status" value="1"/>
</dbReference>
<keyword evidence="12" id="KW-0460">Magnesium</keyword>
<feature type="active site" evidence="11">
    <location>
        <position position="16"/>
    </location>
</feature>
<dbReference type="InterPro" id="IPR011761">
    <property type="entry name" value="ATP-grasp"/>
</dbReference>
<dbReference type="PROSITE" id="PS00844">
    <property type="entry name" value="DALA_DALA_LIGASE_2"/>
    <property type="match status" value="1"/>
</dbReference>
<dbReference type="NCBIfam" id="NF002378">
    <property type="entry name" value="PRK01372.1"/>
    <property type="match status" value="1"/>
</dbReference>
<evidence type="ECO:0000256" key="13">
    <source>
        <dbReference type="PROSITE-ProRule" id="PRU00409"/>
    </source>
</evidence>
<dbReference type="HAMAP" id="MF_00047">
    <property type="entry name" value="Dala_Dala_lig"/>
    <property type="match status" value="1"/>
</dbReference>
<dbReference type="InterPro" id="IPR005905">
    <property type="entry name" value="D_ala_D_ala"/>
</dbReference>
<comment type="caution">
    <text evidence="15">The sequence shown here is derived from an EMBL/GenBank/DDBJ whole genome shotgun (WGS) entry which is preliminary data.</text>
</comment>
<keyword evidence="3 10" id="KW-0963">Cytoplasm</keyword>
<feature type="active site" evidence="11">
    <location>
        <position position="313"/>
    </location>
</feature>
<keyword evidence="4 10" id="KW-0436">Ligase</keyword>
<dbReference type="InterPro" id="IPR013815">
    <property type="entry name" value="ATP_grasp_subdomain_1"/>
</dbReference>